<dbReference type="FunCoup" id="K1PWD7">
    <property type="interactions" value="1392"/>
</dbReference>
<dbReference type="GO" id="GO:0047804">
    <property type="term" value="F:cysteine-S-conjugate beta-lyase activity"/>
    <property type="evidence" value="ECO:0007669"/>
    <property type="project" value="UniProtKB-EC"/>
</dbReference>
<evidence type="ECO:0000256" key="7">
    <source>
        <dbReference type="ARBA" id="ARBA00022990"/>
    </source>
</evidence>
<dbReference type="FunFam" id="3.40.640.10:FF:000024">
    <property type="entry name" value="Kynurenine--oxoglutarate transaminase 3"/>
    <property type="match status" value="1"/>
</dbReference>
<dbReference type="AlphaFoldDB" id="K1PWD7"/>
<evidence type="ECO:0000256" key="6">
    <source>
        <dbReference type="ARBA" id="ARBA00022898"/>
    </source>
</evidence>
<dbReference type="Gene3D" id="3.40.640.10">
    <property type="entry name" value="Type I PLP-dependent aspartate aminotransferase-like (Major domain)"/>
    <property type="match status" value="1"/>
</dbReference>
<evidence type="ECO:0000256" key="3">
    <source>
        <dbReference type="ARBA" id="ARBA00011738"/>
    </source>
</evidence>
<evidence type="ECO:0000256" key="1">
    <source>
        <dbReference type="ARBA" id="ARBA00001933"/>
    </source>
</evidence>
<evidence type="ECO:0000256" key="2">
    <source>
        <dbReference type="ARBA" id="ARBA00007441"/>
    </source>
</evidence>
<dbReference type="GO" id="GO:0016212">
    <property type="term" value="F:kynurenine-oxoglutarate transaminase activity"/>
    <property type="evidence" value="ECO:0007669"/>
    <property type="project" value="TreeGrafter"/>
</dbReference>
<comment type="similarity">
    <text evidence="2">Belongs to the class-I pyridoxal-phosphate-dependent aminotransferase family.</text>
</comment>
<dbReference type="FunFam" id="3.90.1150.10:FF:000275">
    <property type="entry name" value="kynurenine--oxoglutarate transaminase 1"/>
    <property type="match status" value="1"/>
</dbReference>
<dbReference type="OrthoDB" id="2414662at2759"/>
<comment type="subunit">
    <text evidence="3">Homodimer.</text>
</comment>
<organism evidence="12">
    <name type="scientific">Magallana gigas</name>
    <name type="common">Pacific oyster</name>
    <name type="synonym">Crassostrea gigas</name>
    <dbReference type="NCBI Taxonomy" id="29159"/>
    <lineage>
        <taxon>Eukaryota</taxon>
        <taxon>Metazoa</taxon>
        <taxon>Spiralia</taxon>
        <taxon>Lophotrochozoa</taxon>
        <taxon>Mollusca</taxon>
        <taxon>Bivalvia</taxon>
        <taxon>Autobranchia</taxon>
        <taxon>Pteriomorphia</taxon>
        <taxon>Ostreida</taxon>
        <taxon>Ostreoidea</taxon>
        <taxon>Ostreidae</taxon>
        <taxon>Magallana</taxon>
    </lineage>
</organism>
<dbReference type="UniPathway" id="UPA00334">
    <property type="reaction ID" value="UER00726"/>
</dbReference>
<dbReference type="HOGENOM" id="CLU_017584_4_0_1"/>
<dbReference type="Gene3D" id="3.90.1150.10">
    <property type="entry name" value="Aspartate Aminotransferase, domain 1"/>
    <property type="match status" value="1"/>
</dbReference>
<evidence type="ECO:0000256" key="9">
    <source>
        <dbReference type="ARBA" id="ARBA00024016"/>
    </source>
</evidence>
<dbReference type="PANTHER" id="PTHR43807:SF20">
    <property type="entry name" value="FI04487P"/>
    <property type="match status" value="1"/>
</dbReference>
<accession>K1PWD7</accession>
<evidence type="ECO:0000256" key="10">
    <source>
        <dbReference type="ARBA" id="ARBA00049325"/>
    </source>
</evidence>
<keyword evidence="4" id="KW-0032">Aminotransferase</keyword>
<comment type="cofactor">
    <cofactor evidence="1">
        <name>pyridoxal 5'-phosphate</name>
        <dbReference type="ChEBI" id="CHEBI:597326"/>
    </cofactor>
</comment>
<proteinExistence type="inferred from homology"/>
<dbReference type="InterPro" id="IPR015421">
    <property type="entry name" value="PyrdxlP-dep_Trfase_major"/>
</dbReference>
<sequence>MTHFTLNLVGQIVMRIAPLIPRARKVGISALSWANKPCFSKSASNSLISDSVRTMSSKLSGANRIKGTEKNIWVEFGKLAVENKALNLGQGFPDFKPPQHVIDEMMAAVASDNHLMHQYTRSSGHPRLVSALSRLYSPLIGQQLDPNKNVTVSVGAYGVLFCAVQGLINPGDEVVIIEPFFDCYEPMVKVAGGIAHYCPLRPTKTEGVTSSKDWILDPKELESKFNQNTKALIVNNPNNPLGKVFSRDELLMMADLCKKYDTICLSDEVYEWMVYDDNKHIKIASLPGMFERTVTMGSAGKTLSATGWKLGWGIGPEHLIAPMQVLHQNCTYNCPTPVQEAVAGALEFEIDQMDQPDKCYFFSLAKELQPKRDKLAKICQEVGLSPVVPEGGYFMMVSTGNLKTDLPDDGTDDPRDFKFVRWMTTKLKLAAIPPSAFYHQEHKHLGENYVRFCFIKKDETIEAAGDILKKWFGSVKK</sequence>
<dbReference type="GO" id="GO:0030170">
    <property type="term" value="F:pyridoxal phosphate binding"/>
    <property type="evidence" value="ECO:0007669"/>
    <property type="project" value="InterPro"/>
</dbReference>
<name>K1PWD7_MAGGI</name>
<comment type="catalytic activity">
    <reaction evidence="10">
        <text>an S-substituted L-cysteine + H2O = a thiol + pyruvate + NH4(+)</text>
        <dbReference type="Rhea" id="RHEA:18121"/>
        <dbReference type="ChEBI" id="CHEBI:15361"/>
        <dbReference type="ChEBI" id="CHEBI:15377"/>
        <dbReference type="ChEBI" id="CHEBI:28938"/>
        <dbReference type="ChEBI" id="CHEBI:29256"/>
        <dbReference type="ChEBI" id="CHEBI:58717"/>
        <dbReference type="EC" id="4.4.1.13"/>
    </reaction>
    <physiologicalReaction direction="left-to-right" evidence="10">
        <dbReference type="Rhea" id="RHEA:18122"/>
    </physiologicalReaction>
</comment>
<evidence type="ECO:0000256" key="4">
    <source>
        <dbReference type="ARBA" id="ARBA00022576"/>
    </source>
</evidence>
<keyword evidence="6" id="KW-0663">Pyridoxal phosphate</keyword>
<dbReference type="CDD" id="cd00609">
    <property type="entry name" value="AAT_like"/>
    <property type="match status" value="1"/>
</dbReference>
<keyword evidence="7" id="KW-0007">Acetylation</keyword>
<dbReference type="InterPro" id="IPR004839">
    <property type="entry name" value="Aminotransferase_I/II_large"/>
</dbReference>
<dbReference type="GO" id="GO:0005739">
    <property type="term" value="C:mitochondrion"/>
    <property type="evidence" value="ECO:0007669"/>
    <property type="project" value="TreeGrafter"/>
</dbReference>
<reference evidence="12" key="1">
    <citation type="journal article" date="2012" name="Nature">
        <title>The oyster genome reveals stress adaptation and complexity of shell formation.</title>
        <authorList>
            <person name="Zhang G."/>
            <person name="Fang X."/>
            <person name="Guo X."/>
            <person name="Li L."/>
            <person name="Luo R."/>
            <person name="Xu F."/>
            <person name="Yang P."/>
            <person name="Zhang L."/>
            <person name="Wang X."/>
            <person name="Qi H."/>
            <person name="Xiong Z."/>
            <person name="Que H."/>
            <person name="Xie Y."/>
            <person name="Holland P.W."/>
            <person name="Paps J."/>
            <person name="Zhu Y."/>
            <person name="Wu F."/>
            <person name="Chen Y."/>
            <person name="Wang J."/>
            <person name="Peng C."/>
            <person name="Meng J."/>
            <person name="Yang L."/>
            <person name="Liu J."/>
            <person name="Wen B."/>
            <person name="Zhang N."/>
            <person name="Huang Z."/>
            <person name="Zhu Q."/>
            <person name="Feng Y."/>
            <person name="Mount A."/>
            <person name="Hedgecock D."/>
            <person name="Xu Z."/>
            <person name="Liu Y."/>
            <person name="Domazet-Loso T."/>
            <person name="Du Y."/>
            <person name="Sun X."/>
            <person name="Zhang S."/>
            <person name="Liu B."/>
            <person name="Cheng P."/>
            <person name="Jiang X."/>
            <person name="Li J."/>
            <person name="Fan D."/>
            <person name="Wang W."/>
            <person name="Fu W."/>
            <person name="Wang T."/>
            <person name="Wang B."/>
            <person name="Zhang J."/>
            <person name="Peng Z."/>
            <person name="Li Y."/>
            <person name="Li N."/>
            <person name="Wang J."/>
            <person name="Chen M."/>
            <person name="He Y."/>
            <person name="Tan F."/>
            <person name="Song X."/>
            <person name="Zheng Q."/>
            <person name="Huang R."/>
            <person name="Yang H."/>
            <person name="Du X."/>
            <person name="Chen L."/>
            <person name="Yang M."/>
            <person name="Gaffney P.M."/>
            <person name="Wang S."/>
            <person name="Luo L."/>
            <person name="She Z."/>
            <person name="Ming Y."/>
            <person name="Huang W."/>
            <person name="Zhang S."/>
            <person name="Huang B."/>
            <person name="Zhang Y."/>
            <person name="Qu T."/>
            <person name="Ni P."/>
            <person name="Miao G."/>
            <person name="Wang J."/>
            <person name="Wang Q."/>
            <person name="Steinberg C.E."/>
            <person name="Wang H."/>
            <person name="Li N."/>
            <person name="Qian L."/>
            <person name="Zhang G."/>
            <person name="Li Y."/>
            <person name="Yang H."/>
            <person name="Liu X."/>
            <person name="Wang J."/>
            <person name="Yin Y."/>
            <person name="Wang J."/>
        </authorList>
    </citation>
    <scope>NUCLEOTIDE SEQUENCE [LARGE SCALE GENOMIC DNA]</scope>
    <source>
        <strain evidence="12">05x7-T-G4-1.051#20</strain>
    </source>
</reference>
<dbReference type="GO" id="GO:0097053">
    <property type="term" value="P:L-kynurenine catabolic process"/>
    <property type="evidence" value="ECO:0007669"/>
    <property type="project" value="UniProtKB-UniPathway"/>
</dbReference>
<dbReference type="Pfam" id="PF00155">
    <property type="entry name" value="Aminotran_1_2"/>
    <property type="match status" value="1"/>
</dbReference>
<evidence type="ECO:0000259" key="11">
    <source>
        <dbReference type="Pfam" id="PF00155"/>
    </source>
</evidence>
<dbReference type="InterPro" id="IPR015424">
    <property type="entry name" value="PyrdxlP-dep_Trfase"/>
</dbReference>
<dbReference type="SUPFAM" id="SSF53383">
    <property type="entry name" value="PLP-dependent transferases"/>
    <property type="match status" value="1"/>
</dbReference>
<evidence type="ECO:0000313" key="12">
    <source>
        <dbReference type="EMBL" id="EKC20610.1"/>
    </source>
</evidence>
<keyword evidence="5" id="KW-0808">Transferase</keyword>
<dbReference type="EMBL" id="JH816288">
    <property type="protein sequence ID" value="EKC20610.1"/>
    <property type="molecule type" value="Genomic_DNA"/>
</dbReference>
<gene>
    <name evidence="12" type="ORF">CGI_10005770</name>
</gene>
<dbReference type="PANTHER" id="PTHR43807">
    <property type="entry name" value="FI04487P"/>
    <property type="match status" value="1"/>
</dbReference>
<dbReference type="FunFam" id="3.90.1150.10:FF:000021">
    <property type="entry name" value="Kynurenine--oxoglutarate transaminase 3"/>
    <property type="match status" value="1"/>
</dbReference>
<keyword evidence="8" id="KW-0456">Lyase</keyword>
<dbReference type="InterPro" id="IPR015422">
    <property type="entry name" value="PyrdxlP-dep_Trfase_small"/>
</dbReference>
<dbReference type="InParanoid" id="K1PWD7"/>
<comment type="pathway">
    <text evidence="9">Amino-acid degradation; L-kynurenine degradation; kynurenate from L-kynurenine: step 1/2.</text>
</comment>
<feature type="domain" description="Aminotransferase class I/classII large" evidence="11">
    <location>
        <begin position="85"/>
        <end position="464"/>
    </location>
</feature>
<dbReference type="InterPro" id="IPR051326">
    <property type="entry name" value="Kynurenine-oxoglutarate_AT"/>
</dbReference>
<evidence type="ECO:0000256" key="5">
    <source>
        <dbReference type="ARBA" id="ARBA00022679"/>
    </source>
</evidence>
<protein>
    <submittedName>
        <fullName evidence="12">Kynurenine--oxoglutarate transaminase 3</fullName>
    </submittedName>
</protein>
<evidence type="ECO:0000256" key="8">
    <source>
        <dbReference type="ARBA" id="ARBA00023239"/>
    </source>
</evidence>